<sequence>MLHSDPLPILPLQERKVLHKLTRNIIAGGLAALFSFQAAADNSKPVLTVYTYDSFVAEWGPGPEIKKNFEAQCNCELKLVGLSDGVTLLNRLRMEGKKSQADIILGLDNNLMQAALDTGLFKESNVDQSKLVLPVKWESKTFIPYDYGWFAFIYNKDTLPNPPKSMKELLNSEQKLTIIYQDPRTSTPGLGLLLWMEKLYGDDVAAQWANMAKKTLTVTKGWSESYGLFLKGEADLVLSYTSSPGYHMLADNKDNYAAALFEEGHYLQVEMAGVLASSKQPVLAEQFMQFMLTPDFQKTLPTTNWMYPVIDMPLPPVYDKMPKPAKTLEFDAKEVAKERNQWIRIWQNAVSR</sequence>
<name>A0A433ZZH9_MORMO</name>
<evidence type="ECO:0000256" key="6">
    <source>
        <dbReference type="ARBA" id="ARBA00022764"/>
    </source>
</evidence>
<dbReference type="CDD" id="cd13545">
    <property type="entry name" value="PBP2_TbpA"/>
    <property type="match status" value="1"/>
</dbReference>
<dbReference type="PANTHER" id="PTHR30006">
    <property type="entry name" value="THIAMINE-BINDING PERIPLASMIC PROTEIN-RELATED"/>
    <property type="match status" value="1"/>
</dbReference>
<evidence type="ECO:0000313" key="8">
    <source>
        <dbReference type="Proteomes" id="UP000286908"/>
    </source>
</evidence>
<dbReference type="NCBIfam" id="TIGR01254">
    <property type="entry name" value="sfuA"/>
    <property type="match status" value="1"/>
</dbReference>
<evidence type="ECO:0000256" key="4">
    <source>
        <dbReference type="ARBA" id="ARBA00022448"/>
    </source>
</evidence>
<evidence type="ECO:0000256" key="2">
    <source>
        <dbReference type="ARBA" id="ARBA00008520"/>
    </source>
</evidence>
<gene>
    <name evidence="7" type="ORF">CKG00_11005</name>
</gene>
<comment type="similarity">
    <text evidence="2">Belongs to the bacterial solute-binding protein 1 family.</text>
</comment>
<dbReference type="InterPro" id="IPR005948">
    <property type="entry name" value="ThiB-like"/>
</dbReference>
<dbReference type="GO" id="GO:0030975">
    <property type="term" value="F:thiamine binding"/>
    <property type="evidence" value="ECO:0007669"/>
    <property type="project" value="InterPro"/>
</dbReference>
<comment type="caution">
    <text evidence="7">The sequence shown here is derived from an EMBL/GenBank/DDBJ whole genome shotgun (WGS) entry which is preliminary data.</text>
</comment>
<dbReference type="Pfam" id="PF01547">
    <property type="entry name" value="SBP_bac_1"/>
    <property type="match status" value="1"/>
</dbReference>
<dbReference type="InterPro" id="IPR005967">
    <property type="entry name" value="ThiB"/>
</dbReference>
<dbReference type="NCBIfam" id="TIGR01276">
    <property type="entry name" value="thiB"/>
    <property type="match status" value="1"/>
</dbReference>
<dbReference type="InterPro" id="IPR006059">
    <property type="entry name" value="SBP"/>
</dbReference>
<dbReference type="GO" id="GO:0030976">
    <property type="term" value="F:thiamine pyrophosphate binding"/>
    <property type="evidence" value="ECO:0007669"/>
    <property type="project" value="TreeGrafter"/>
</dbReference>
<keyword evidence="4" id="KW-0813">Transport</keyword>
<dbReference type="Proteomes" id="UP000286908">
    <property type="component" value="Unassembled WGS sequence"/>
</dbReference>
<dbReference type="Gene3D" id="3.40.190.10">
    <property type="entry name" value="Periplasmic binding protein-like II"/>
    <property type="match status" value="2"/>
</dbReference>
<dbReference type="SUPFAM" id="SSF53850">
    <property type="entry name" value="Periplasmic binding protein-like II"/>
    <property type="match status" value="1"/>
</dbReference>
<evidence type="ECO:0000256" key="3">
    <source>
        <dbReference type="ARBA" id="ARBA00019815"/>
    </source>
</evidence>
<evidence type="ECO:0000256" key="1">
    <source>
        <dbReference type="ARBA" id="ARBA00004418"/>
    </source>
</evidence>
<dbReference type="GO" id="GO:0015888">
    <property type="term" value="P:thiamine transport"/>
    <property type="evidence" value="ECO:0007669"/>
    <property type="project" value="InterPro"/>
</dbReference>
<keyword evidence="6" id="KW-0574">Periplasm</keyword>
<dbReference type="EMBL" id="NRQY01000001">
    <property type="protein sequence ID" value="RUT67457.1"/>
    <property type="molecule type" value="Genomic_DNA"/>
</dbReference>
<protein>
    <recommendedName>
        <fullName evidence="3">Thiamine-binding periplasmic protein</fullName>
    </recommendedName>
</protein>
<dbReference type="PANTHER" id="PTHR30006:SF3">
    <property type="entry name" value="THIAMINE-BINDING PERIPLASMIC PROTEIN"/>
    <property type="match status" value="1"/>
</dbReference>
<reference evidence="7 8" key="1">
    <citation type="submission" date="2017-08" db="EMBL/GenBank/DDBJ databases">
        <title>Draft genome sequence of pheromone producing symbiont Morganella morganii, of the female New Zealand grass grub Costelytra giveni.</title>
        <authorList>
            <person name="Laugraud A."/>
            <person name="Young S.D."/>
            <person name="Hurst M.H."/>
        </authorList>
    </citation>
    <scope>NUCLEOTIDE SEQUENCE [LARGE SCALE GENOMIC DNA]</scope>
    <source>
        <strain evidence="7 8">MMsCG</strain>
    </source>
</reference>
<evidence type="ECO:0000256" key="5">
    <source>
        <dbReference type="ARBA" id="ARBA00022729"/>
    </source>
</evidence>
<organism evidence="7 8">
    <name type="scientific">Morganella morganii</name>
    <name type="common">Proteus morganii</name>
    <dbReference type="NCBI Taxonomy" id="582"/>
    <lineage>
        <taxon>Bacteria</taxon>
        <taxon>Pseudomonadati</taxon>
        <taxon>Pseudomonadota</taxon>
        <taxon>Gammaproteobacteria</taxon>
        <taxon>Enterobacterales</taxon>
        <taxon>Morganellaceae</taxon>
        <taxon>Morganella</taxon>
    </lineage>
</organism>
<comment type="subcellular location">
    <subcellularLocation>
        <location evidence="1">Periplasm</location>
    </subcellularLocation>
</comment>
<keyword evidence="5" id="KW-0732">Signal</keyword>
<dbReference type="GO" id="GO:0030288">
    <property type="term" value="C:outer membrane-bounded periplasmic space"/>
    <property type="evidence" value="ECO:0007669"/>
    <property type="project" value="InterPro"/>
</dbReference>
<proteinExistence type="inferred from homology"/>
<accession>A0A433ZZH9</accession>
<dbReference type="AlphaFoldDB" id="A0A433ZZH9"/>
<evidence type="ECO:0000313" key="7">
    <source>
        <dbReference type="EMBL" id="RUT67457.1"/>
    </source>
</evidence>